<dbReference type="InterPro" id="IPR001086">
    <property type="entry name" value="Preph_deHydtase"/>
</dbReference>
<evidence type="ECO:0000256" key="11">
    <source>
        <dbReference type="ARBA" id="ARBA00023141"/>
    </source>
</evidence>
<dbReference type="Pfam" id="PF01817">
    <property type="entry name" value="CM_2"/>
    <property type="match status" value="1"/>
</dbReference>
<evidence type="ECO:0000256" key="16">
    <source>
        <dbReference type="ARBA" id="ARBA00031175"/>
    </source>
</evidence>
<keyword evidence="12" id="KW-0584">Phenylalanine biosynthesis</keyword>
<keyword evidence="11" id="KW-0057">Aromatic amino acid biosynthesis</keyword>
<dbReference type="RefSeq" id="WP_048929095.1">
    <property type="nucleotide sequence ID" value="NZ_KQ235875.1"/>
</dbReference>
<evidence type="ECO:0000313" key="23">
    <source>
        <dbReference type="EMBL" id="KMW11158.1"/>
    </source>
</evidence>
<dbReference type="PANTHER" id="PTHR21022">
    <property type="entry name" value="PREPHENATE DEHYDRATASE P PROTEIN"/>
    <property type="match status" value="1"/>
</dbReference>
<dbReference type="PROSITE" id="PS51671">
    <property type="entry name" value="ACT"/>
    <property type="match status" value="1"/>
</dbReference>
<evidence type="ECO:0000256" key="13">
    <source>
        <dbReference type="ARBA" id="ARBA00023235"/>
    </source>
</evidence>
<keyword evidence="10" id="KW-0028">Amino-acid biosynthesis</keyword>
<evidence type="ECO:0000256" key="5">
    <source>
        <dbReference type="ARBA" id="ARBA00004817"/>
    </source>
</evidence>
<evidence type="ECO:0000259" key="20">
    <source>
        <dbReference type="PROSITE" id="PS51168"/>
    </source>
</evidence>
<dbReference type="GO" id="GO:0004664">
    <property type="term" value="F:prephenate dehydratase activity"/>
    <property type="evidence" value="ECO:0007669"/>
    <property type="project" value="UniProtKB-EC"/>
</dbReference>
<evidence type="ECO:0000256" key="1">
    <source>
        <dbReference type="ARBA" id="ARBA00000824"/>
    </source>
</evidence>
<evidence type="ECO:0000256" key="2">
    <source>
        <dbReference type="ARBA" id="ARBA00002364"/>
    </source>
</evidence>
<dbReference type="OrthoDB" id="9802281at2"/>
<organism evidence="23 24">
    <name type="scientific">[Clostridium] citroniae WAL-19142</name>
    <dbReference type="NCBI Taxonomy" id="742734"/>
    <lineage>
        <taxon>Bacteria</taxon>
        <taxon>Bacillati</taxon>
        <taxon>Bacillota</taxon>
        <taxon>Clostridia</taxon>
        <taxon>Lachnospirales</taxon>
        <taxon>Lachnospiraceae</taxon>
        <taxon>Enterocloster</taxon>
    </lineage>
</organism>
<protein>
    <recommendedName>
        <fullName evidence="7">Bifunctional chorismate mutase/prephenate dehydratase</fullName>
        <ecNumber evidence="6">4.2.1.51</ecNumber>
    </recommendedName>
    <alternativeName>
        <fullName evidence="17">Chorismate mutase-prephenate dehydratase</fullName>
    </alternativeName>
    <alternativeName>
        <fullName evidence="8">Prephenate dehydratase</fullName>
    </alternativeName>
    <alternativeName>
        <fullName evidence="16">p-protein</fullName>
    </alternativeName>
</protein>
<evidence type="ECO:0000256" key="18">
    <source>
        <dbReference type="ARBA" id="ARBA00047848"/>
    </source>
</evidence>
<dbReference type="UniPathway" id="UPA00120">
    <property type="reaction ID" value="UER00203"/>
</dbReference>
<proteinExistence type="predicted"/>
<keyword evidence="13" id="KW-0413">Isomerase</keyword>
<evidence type="ECO:0000256" key="10">
    <source>
        <dbReference type="ARBA" id="ARBA00022605"/>
    </source>
</evidence>
<comment type="function">
    <text evidence="2">Catalyzes the Claisen rearrangement of chorismate to prephenate and the decarboxylation/dehydration of prephenate to phenylpyruvate.</text>
</comment>
<evidence type="ECO:0000256" key="15">
    <source>
        <dbReference type="ARBA" id="ARBA00023268"/>
    </source>
</evidence>
<dbReference type="GeneID" id="93162998"/>
<evidence type="ECO:0000259" key="22">
    <source>
        <dbReference type="PROSITE" id="PS51671"/>
    </source>
</evidence>
<evidence type="ECO:0000259" key="21">
    <source>
        <dbReference type="PROSITE" id="PS51171"/>
    </source>
</evidence>
<dbReference type="UniPathway" id="UPA00121">
    <property type="reaction ID" value="UER00345"/>
</dbReference>
<dbReference type="InterPro" id="IPR036263">
    <property type="entry name" value="Chorismate_II_sf"/>
</dbReference>
<evidence type="ECO:0000256" key="19">
    <source>
        <dbReference type="PIRSR" id="PIRSR001500-2"/>
    </source>
</evidence>
<evidence type="ECO:0000256" key="4">
    <source>
        <dbReference type="ARBA" id="ARBA00004741"/>
    </source>
</evidence>
<evidence type="ECO:0000256" key="17">
    <source>
        <dbReference type="ARBA" id="ARBA00031520"/>
    </source>
</evidence>
<dbReference type="AlphaFoldDB" id="A0A0J9BD94"/>
<feature type="domain" description="Chorismate mutase" evidence="20">
    <location>
        <begin position="1"/>
        <end position="90"/>
    </location>
</feature>
<evidence type="ECO:0000256" key="14">
    <source>
        <dbReference type="ARBA" id="ARBA00023239"/>
    </source>
</evidence>
<evidence type="ECO:0000256" key="12">
    <source>
        <dbReference type="ARBA" id="ARBA00023222"/>
    </source>
</evidence>
<dbReference type="InterPro" id="IPR002701">
    <property type="entry name" value="CM_II_prokaryot"/>
</dbReference>
<feature type="domain" description="Prephenate dehydratase" evidence="21">
    <location>
        <begin position="113"/>
        <end position="290"/>
    </location>
</feature>
<reference evidence="23 24" key="1">
    <citation type="submission" date="2011-04" db="EMBL/GenBank/DDBJ databases">
        <title>The Genome Sequence of Clostridium citroniae WAL-19142.</title>
        <authorList>
            <consortium name="The Broad Institute Genome Sequencing Platform"/>
            <person name="Earl A."/>
            <person name="Ward D."/>
            <person name="Feldgarden M."/>
            <person name="Gevers D."/>
            <person name="Warren Y.A."/>
            <person name="Tyrrell K.L."/>
            <person name="Citron D.M."/>
            <person name="Goldstein E.J."/>
            <person name="Daigneault M."/>
            <person name="Allen-Vercoe E."/>
            <person name="Young S.K."/>
            <person name="Zeng Q."/>
            <person name="Gargeya S."/>
            <person name="Fitzgerald M."/>
            <person name="Haas B."/>
            <person name="Abouelleil A."/>
            <person name="Alvarado L."/>
            <person name="Arachchi H.M."/>
            <person name="Berlin A."/>
            <person name="Brown A."/>
            <person name="Chapman S.B."/>
            <person name="Chen Z."/>
            <person name="Dunbar C."/>
            <person name="Freedman E."/>
            <person name="Gearin G."/>
            <person name="Gellesch M."/>
            <person name="Goldberg J."/>
            <person name="Griggs A."/>
            <person name="Gujja S."/>
            <person name="Heilman E.R."/>
            <person name="Heiman D."/>
            <person name="Howarth C."/>
            <person name="Larson L."/>
            <person name="Lui A."/>
            <person name="MacDonald P.J."/>
            <person name="Mehta T."/>
            <person name="Montmayeur A."/>
            <person name="Murphy C."/>
            <person name="Neiman D."/>
            <person name="Pearson M."/>
            <person name="Priest M."/>
            <person name="Roberts A."/>
            <person name="Saif S."/>
            <person name="Shea T."/>
            <person name="Shenoy N."/>
            <person name="Sisk P."/>
            <person name="Stolte C."/>
            <person name="Sykes S."/>
            <person name="White J."/>
            <person name="Yandava C."/>
            <person name="Wortman J."/>
            <person name="Nusbaum C."/>
            <person name="Birren B."/>
        </authorList>
    </citation>
    <scope>NUCLEOTIDE SEQUENCE [LARGE SCALE GENOMIC DNA]</scope>
    <source>
        <strain evidence="23 24">WAL-19142</strain>
    </source>
</reference>
<dbReference type="SUPFAM" id="SSF48600">
    <property type="entry name" value="Chorismate mutase II"/>
    <property type="match status" value="1"/>
</dbReference>
<dbReference type="GO" id="GO:0004106">
    <property type="term" value="F:chorismate mutase activity"/>
    <property type="evidence" value="ECO:0007669"/>
    <property type="project" value="UniProtKB-EC"/>
</dbReference>
<feature type="domain" description="ACT" evidence="22">
    <location>
        <begin position="302"/>
        <end position="378"/>
    </location>
</feature>
<dbReference type="Gene3D" id="3.40.190.10">
    <property type="entry name" value="Periplasmic binding protein-like II"/>
    <property type="match status" value="2"/>
</dbReference>
<dbReference type="CDD" id="cd13631">
    <property type="entry name" value="PBP2_Ct-PDT_like"/>
    <property type="match status" value="1"/>
</dbReference>
<dbReference type="GO" id="GO:0009094">
    <property type="term" value="P:L-phenylalanine biosynthetic process"/>
    <property type="evidence" value="ECO:0007669"/>
    <property type="project" value="UniProtKB-UniPathway"/>
</dbReference>
<sequence>MENLDLQEIRGQLDEIDQQLVKLIEQRMKLCGDVAEFKIGTGKPVYDGEREKQKLQSVMDMVQGDFNRQSMYELFTQLMTISRKYQYGLLARHGLGLDTGFTMVDELKREGVRIVYQGVEGAYSHGAAIQFFGEDADMYHVAIFEDAMVEVEEGRADYAVLPIENSLAGAVSDNYDNLVRHNLYIVGETEVSVTHALLGLKGARLSDIKRVYSHPQGLMQCSPYLNANRQWTQFSVENTAGAAKKVLEDQDISQAAVASETAGRIYGLQVLKRAINHDKDNTTRFIILSRHPVYRKGAGKVSICFEGLHKSGSLYNMLGNFIYNDVNMLMIESRPIVGRSWEYRFFVDVEGCLGDASIQNALKGISEEAVSMRILGNY</sequence>
<dbReference type="PANTHER" id="PTHR21022:SF19">
    <property type="entry name" value="PREPHENATE DEHYDRATASE-RELATED"/>
    <property type="match status" value="1"/>
</dbReference>
<dbReference type="GO" id="GO:0005737">
    <property type="term" value="C:cytoplasm"/>
    <property type="evidence" value="ECO:0007669"/>
    <property type="project" value="UniProtKB-SubCell"/>
</dbReference>
<evidence type="ECO:0000256" key="6">
    <source>
        <dbReference type="ARBA" id="ARBA00013147"/>
    </source>
</evidence>
<dbReference type="Gene3D" id="1.20.59.10">
    <property type="entry name" value="Chorismate mutase"/>
    <property type="match status" value="1"/>
</dbReference>
<dbReference type="InterPro" id="IPR008242">
    <property type="entry name" value="Chor_mutase/pphenate_deHydtase"/>
</dbReference>
<name>A0A0J9BD94_9FIRM</name>
<dbReference type="InterPro" id="IPR045865">
    <property type="entry name" value="ACT-like_dom_sf"/>
</dbReference>
<dbReference type="Pfam" id="PF00800">
    <property type="entry name" value="PDT"/>
    <property type="match status" value="1"/>
</dbReference>
<comment type="pathway">
    <text evidence="4">Amino-acid biosynthesis; L-phenylalanine biosynthesis; phenylpyruvate from prephenate: step 1/1.</text>
</comment>
<dbReference type="SUPFAM" id="SSF55021">
    <property type="entry name" value="ACT-like"/>
    <property type="match status" value="1"/>
</dbReference>
<comment type="catalytic activity">
    <reaction evidence="1">
        <text>chorismate = prephenate</text>
        <dbReference type="Rhea" id="RHEA:13897"/>
        <dbReference type="ChEBI" id="CHEBI:29748"/>
        <dbReference type="ChEBI" id="CHEBI:29934"/>
        <dbReference type="EC" id="5.4.99.5"/>
    </reaction>
</comment>
<keyword evidence="14" id="KW-0456">Lyase</keyword>
<dbReference type="PATRIC" id="fig|742734.4.peg.474"/>
<dbReference type="InterPro" id="IPR036979">
    <property type="entry name" value="CM_dom_sf"/>
</dbReference>
<evidence type="ECO:0000256" key="7">
    <source>
        <dbReference type="ARBA" id="ARBA00014401"/>
    </source>
</evidence>
<dbReference type="EC" id="4.2.1.51" evidence="6"/>
<comment type="pathway">
    <text evidence="5">Metabolic intermediate biosynthesis; prephenate biosynthesis; prephenate from chorismate: step 1/1.</text>
</comment>
<dbReference type="PROSITE" id="PS51171">
    <property type="entry name" value="PREPHENATE_DEHYDR_3"/>
    <property type="match status" value="1"/>
</dbReference>
<comment type="catalytic activity">
    <reaction evidence="18">
        <text>prephenate + H(+) = 3-phenylpyruvate + CO2 + H2O</text>
        <dbReference type="Rhea" id="RHEA:21648"/>
        <dbReference type="ChEBI" id="CHEBI:15377"/>
        <dbReference type="ChEBI" id="CHEBI:15378"/>
        <dbReference type="ChEBI" id="CHEBI:16526"/>
        <dbReference type="ChEBI" id="CHEBI:18005"/>
        <dbReference type="ChEBI" id="CHEBI:29934"/>
        <dbReference type="EC" id="4.2.1.51"/>
    </reaction>
</comment>
<keyword evidence="15" id="KW-0511">Multifunctional enzyme</keyword>
<dbReference type="InterPro" id="IPR002912">
    <property type="entry name" value="ACT_dom"/>
</dbReference>
<accession>A0A0J9BD94</accession>
<gene>
    <name evidence="23" type="ORF">HMPREF9470_00445</name>
</gene>
<feature type="site" description="Essential for prephenate dehydratase activity" evidence="19">
    <location>
        <position position="283"/>
    </location>
</feature>
<dbReference type="CDD" id="cd04905">
    <property type="entry name" value="ACT_CM-PDT"/>
    <property type="match status" value="1"/>
</dbReference>
<comment type="subcellular location">
    <subcellularLocation>
        <location evidence="3">Cytoplasm</location>
    </subcellularLocation>
</comment>
<dbReference type="EMBL" id="ADLK01000056">
    <property type="protein sequence ID" value="KMW11158.1"/>
    <property type="molecule type" value="Genomic_DNA"/>
</dbReference>
<keyword evidence="9" id="KW-0963">Cytoplasm</keyword>
<dbReference type="Proteomes" id="UP000037392">
    <property type="component" value="Unassembled WGS sequence"/>
</dbReference>
<dbReference type="PROSITE" id="PS51168">
    <property type="entry name" value="CHORISMATE_MUT_2"/>
    <property type="match status" value="1"/>
</dbReference>
<evidence type="ECO:0000256" key="3">
    <source>
        <dbReference type="ARBA" id="ARBA00004496"/>
    </source>
</evidence>
<dbReference type="PIRSF" id="PIRSF001500">
    <property type="entry name" value="Chor_mut_pdt_Ppr"/>
    <property type="match status" value="1"/>
</dbReference>
<dbReference type="SMART" id="SM00830">
    <property type="entry name" value="CM_2"/>
    <property type="match status" value="1"/>
</dbReference>
<evidence type="ECO:0000256" key="9">
    <source>
        <dbReference type="ARBA" id="ARBA00022490"/>
    </source>
</evidence>
<dbReference type="GO" id="GO:0046417">
    <property type="term" value="P:chorismate metabolic process"/>
    <property type="evidence" value="ECO:0007669"/>
    <property type="project" value="InterPro"/>
</dbReference>
<dbReference type="Gene3D" id="3.30.70.260">
    <property type="match status" value="1"/>
</dbReference>
<evidence type="ECO:0000256" key="8">
    <source>
        <dbReference type="ARBA" id="ARBA00021872"/>
    </source>
</evidence>
<comment type="caution">
    <text evidence="23">The sequence shown here is derived from an EMBL/GenBank/DDBJ whole genome shotgun (WGS) entry which is preliminary data.</text>
</comment>
<evidence type="ECO:0000313" key="24">
    <source>
        <dbReference type="Proteomes" id="UP000037392"/>
    </source>
</evidence>
<dbReference type="SUPFAM" id="SSF53850">
    <property type="entry name" value="Periplasmic binding protein-like II"/>
    <property type="match status" value="1"/>
</dbReference>